<dbReference type="PANTHER" id="PTHR45927:SF15">
    <property type="entry name" value="SERINE_THREONINE RECEPTOR-LIKE KINASE NFP"/>
    <property type="match status" value="1"/>
</dbReference>
<accession>A0A0E0BM37</accession>
<evidence type="ECO:0000313" key="4">
    <source>
        <dbReference type="Proteomes" id="UP000026961"/>
    </source>
</evidence>
<proteinExistence type="predicted"/>
<feature type="region of interest" description="Disordered" evidence="1">
    <location>
        <begin position="1"/>
        <end position="32"/>
    </location>
</feature>
<dbReference type="Gramene" id="OGLUM11G21860.1">
    <property type="protein sequence ID" value="OGLUM11G21860.1"/>
    <property type="gene ID" value="OGLUM11G21860"/>
</dbReference>
<evidence type="ECO:0000256" key="1">
    <source>
        <dbReference type="SAM" id="MobiDB-lite"/>
    </source>
</evidence>
<sequence length="174" mass="18087">MASRETDGCVGQGGDETHEAATGEGRHAVGGGRGCARVAGQPLLVPLQCGCPSHSPNAYAPMQYQINAGDTFWIVSTTKLQNLMQYQAVERVNPTLVPTNLDIGQIDMFPSVPRCVFPSVLSPQPGRLRLLPLPDDDEERDHDGGGTGATDGSACVSAIMAPSPCSAVAAASAR</sequence>
<dbReference type="InterPro" id="IPR059143">
    <property type="entry name" value="NFP_LysM2"/>
</dbReference>
<name>A0A0E0BM37_9ORYZ</name>
<feature type="region of interest" description="Disordered" evidence="1">
    <location>
        <begin position="127"/>
        <end position="153"/>
    </location>
</feature>
<dbReference type="HOGENOM" id="CLU_1542450_0_0_1"/>
<dbReference type="Pfam" id="PF23457">
    <property type="entry name" value="LysM2_NFP"/>
    <property type="match status" value="1"/>
</dbReference>
<dbReference type="Proteomes" id="UP000026961">
    <property type="component" value="Chromosome 11"/>
</dbReference>
<dbReference type="InterPro" id="IPR052611">
    <property type="entry name" value="Plant_RLK_LysM"/>
</dbReference>
<reference evidence="3" key="2">
    <citation type="submission" date="2018-05" db="EMBL/GenBank/DDBJ databases">
        <title>OgluRS3 (Oryza glumaepatula Reference Sequence Version 3).</title>
        <authorList>
            <person name="Zhang J."/>
            <person name="Kudrna D."/>
            <person name="Lee S."/>
            <person name="Talag J."/>
            <person name="Welchert J."/>
            <person name="Wing R.A."/>
        </authorList>
    </citation>
    <scope>NUCLEOTIDE SEQUENCE [LARGE SCALE GENOMIC DNA]</scope>
</reference>
<feature type="compositionally biased region" description="Basic and acidic residues" evidence="1">
    <location>
        <begin position="15"/>
        <end position="27"/>
    </location>
</feature>
<evidence type="ECO:0000259" key="2">
    <source>
        <dbReference type="Pfam" id="PF23457"/>
    </source>
</evidence>
<organism evidence="3">
    <name type="scientific">Oryza glumipatula</name>
    <dbReference type="NCBI Taxonomy" id="40148"/>
    <lineage>
        <taxon>Eukaryota</taxon>
        <taxon>Viridiplantae</taxon>
        <taxon>Streptophyta</taxon>
        <taxon>Embryophyta</taxon>
        <taxon>Tracheophyta</taxon>
        <taxon>Spermatophyta</taxon>
        <taxon>Magnoliopsida</taxon>
        <taxon>Liliopsida</taxon>
        <taxon>Poales</taxon>
        <taxon>Poaceae</taxon>
        <taxon>BOP clade</taxon>
        <taxon>Oryzoideae</taxon>
        <taxon>Oryzeae</taxon>
        <taxon>Oryzinae</taxon>
        <taxon>Oryza</taxon>
    </lineage>
</organism>
<evidence type="ECO:0000313" key="3">
    <source>
        <dbReference type="EnsemblPlants" id="OGLUM11G21860.1"/>
    </source>
</evidence>
<feature type="domain" description="NFP second LysM" evidence="2">
    <location>
        <begin position="59"/>
        <end position="110"/>
    </location>
</feature>
<reference evidence="3" key="1">
    <citation type="submission" date="2015-04" db="UniProtKB">
        <authorList>
            <consortium name="EnsemblPlants"/>
        </authorList>
    </citation>
    <scope>IDENTIFICATION</scope>
</reference>
<dbReference type="STRING" id="40148.A0A0E0BM37"/>
<dbReference type="EnsemblPlants" id="OGLUM11G21860.1">
    <property type="protein sequence ID" value="OGLUM11G21860.1"/>
    <property type="gene ID" value="OGLUM11G21860"/>
</dbReference>
<dbReference type="eggNOG" id="ENOG502QR4H">
    <property type="taxonomic scope" value="Eukaryota"/>
</dbReference>
<keyword evidence="4" id="KW-1185">Reference proteome</keyword>
<dbReference type="PANTHER" id="PTHR45927">
    <property type="entry name" value="LYSM-DOMAIN RECEPTOR-LIKE KINASE-RELATED"/>
    <property type="match status" value="1"/>
</dbReference>
<dbReference type="AlphaFoldDB" id="A0A0E0BM37"/>
<protein>
    <recommendedName>
        <fullName evidence="2">NFP second LysM domain-containing protein</fullName>
    </recommendedName>
</protein>